<name>A0A1I2MIC3_9ACTN</name>
<dbReference type="EMBL" id="FONG01000036">
    <property type="protein sequence ID" value="SFF90788.1"/>
    <property type="molecule type" value="Genomic_DNA"/>
</dbReference>
<organism evidence="1 2">
    <name type="scientific">Actinacidiphila alni</name>
    <dbReference type="NCBI Taxonomy" id="380248"/>
    <lineage>
        <taxon>Bacteria</taxon>
        <taxon>Bacillati</taxon>
        <taxon>Actinomycetota</taxon>
        <taxon>Actinomycetes</taxon>
        <taxon>Kitasatosporales</taxon>
        <taxon>Streptomycetaceae</taxon>
        <taxon>Actinacidiphila</taxon>
    </lineage>
</organism>
<protein>
    <submittedName>
        <fullName evidence="1">Uncharacterized protein</fullName>
    </submittedName>
</protein>
<proteinExistence type="predicted"/>
<keyword evidence="2" id="KW-1185">Reference proteome</keyword>
<reference evidence="1 2" key="1">
    <citation type="submission" date="2016-10" db="EMBL/GenBank/DDBJ databases">
        <authorList>
            <person name="de Groot N.N."/>
        </authorList>
    </citation>
    <scope>NUCLEOTIDE SEQUENCE [LARGE SCALE GENOMIC DNA]</scope>
    <source>
        <strain evidence="1 2">CGMCC 4.3510</strain>
    </source>
</reference>
<dbReference type="AlphaFoldDB" id="A0A1I2MIC3"/>
<gene>
    <name evidence="1" type="ORF">SAMN05216251_1369</name>
</gene>
<sequence length="465" mass="50743">MSERGTRVLPHTGLLPIADRELPVEIKTLAELQAPDGMTLAFGPLGLGLGVSLTPEAAAQFQQELLADCELVPAVAGATRAAFDRLRGAFAYGVLSYDLFTVVHDLALLVRERALRDRFMEWCGGTVTFEDAAGGKPARTCDVASYDDVLGMVRRLHSKKGGPVWRLHVNGRQIKFNGMLAHLNAWARAAELLRGQRARRIETIWCEQRNFVAHGASGVETPVEAARALRNLAEYINQLWGKPTPGGRHYPGPVPRRVVALSWSSTGNRCVWPLDALRNPNEAAGEQERFLLVRAVAGHETVPTDPELLEYDARFETTRYPADYLWGPGTRKGALDWLEANEHGDDAVDTVDRTLLVREHEGTVYLPMRPEVAAGIRREHQAGRWHAVRADAPSDAFNHARGAAAGDGHGSPGVDCPAGGCAVHVLATGNLRHVLAAIAPGDRALPPVQPPRAFMPPRFTLTDRF</sequence>
<dbReference type="Proteomes" id="UP000199323">
    <property type="component" value="Unassembled WGS sequence"/>
</dbReference>
<evidence type="ECO:0000313" key="2">
    <source>
        <dbReference type="Proteomes" id="UP000199323"/>
    </source>
</evidence>
<accession>A0A1I2MIC3</accession>
<evidence type="ECO:0000313" key="1">
    <source>
        <dbReference type="EMBL" id="SFF90788.1"/>
    </source>
</evidence>